<reference evidence="7" key="2">
    <citation type="submission" date="2025-08" db="UniProtKB">
        <authorList>
            <consortium name="RefSeq"/>
        </authorList>
    </citation>
    <scope>IDENTIFICATION</scope>
    <source>
        <tissue evidence="7">Leaf</tissue>
    </source>
</reference>
<dbReference type="PANTHER" id="PTHR12565:SF335">
    <property type="entry name" value="TRANSCRIPTION FACTOR BEE 2-LIKE ISOFORM X1"/>
    <property type="match status" value="1"/>
</dbReference>
<gene>
    <name evidence="7" type="primary">LOC104248720</name>
</gene>
<dbReference type="InterPro" id="IPR024097">
    <property type="entry name" value="bHLH_ZIP_TF"/>
</dbReference>
<keyword evidence="3" id="KW-0804">Transcription</keyword>
<keyword evidence="4" id="KW-0539">Nucleus</keyword>
<dbReference type="CDD" id="cd18919">
    <property type="entry name" value="bHLH_AtBPE_like"/>
    <property type="match status" value="1"/>
</dbReference>
<name>A0A1U7YMW3_NICSY</name>
<evidence type="ECO:0000259" key="5">
    <source>
        <dbReference type="PROSITE" id="PS50888"/>
    </source>
</evidence>
<evidence type="ECO:0000313" key="7">
    <source>
        <dbReference type="RefSeq" id="XP_009803326.1"/>
    </source>
</evidence>
<feature type="domain" description="BHLH" evidence="5">
    <location>
        <begin position="176"/>
        <end position="226"/>
    </location>
</feature>
<reference evidence="6" key="1">
    <citation type="journal article" date="2013" name="Genome Biol.">
        <title>Reference genomes and transcriptomes of Nicotiana sylvestris and Nicotiana tomentosiformis.</title>
        <authorList>
            <person name="Sierro N."/>
            <person name="Battey J.N."/>
            <person name="Ouadi S."/>
            <person name="Bovet L."/>
            <person name="Goepfert S."/>
            <person name="Bakaher N."/>
            <person name="Peitsch M.C."/>
            <person name="Ivanov N.V."/>
        </authorList>
    </citation>
    <scope>NUCLEOTIDE SEQUENCE [LARGE SCALE GENOMIC DNA]</scope>
</reference>
<accession>A0A1U7YMW3</accession>
<organism evidence="6 7">
    <name type="scientific">Nicotiana sylvestris</name>
    <name type="common">Wood tobacco</name>
    <name type="synonym">South American tobacco</name>
    <dbReference type="NCBI Taxonomy" id="4096"/>
    <lineage>
        <taxon>Eukaryota</taxon>
        <taxon>Viridiplantae</taxon>
        <taxon>Streptophyta</taxon>
        <taxon>Embryophyta</taxon>
        <taxon>Tracheophyta</taxon>
        <taxon>Spermatophyta</taxon>
        <taxon>Magnoliopsida</taxon>
        <taxon>eudicotyledons</taxon>
        <taxon>Gunneridae</taxon>
        <taxon>Pentapetalae</taxon>
        <taxon>asterids</taxon>
        <taxon>lamiids</taxon>
        <taxon>Solanales</taxon>
        <taxon>Solanaceae</taxon>
        <taxon>Nicotianoideae</taxon>
        <taxon>Nicotianeae</taxon>
        <taxon>Nicotiana</taxon>
    </lineage>
</organism>
<dbReference type="OrthoDB" id="1915602at2759"/>
<dbReference type="SUPFAM" id="SSF47459">
    <property type="entry name" value="HLH, helix-loop-helix DNA-binding domain"/>
    <property type="match status" value="1"/>
</dbReference>
<evidence type="ECO:0000313" key="6">
    <source>
        <dbReference type="Proteomes" id="UP000189701"/>
    </source>
</evidence>
<proteinExistence type="predicted"/>
<evidence type="ECO:0000256" key="3">
    <source>
        <dbReference type="ARBA" id="ARBA00023163"/>
    </source>
</evidence>
<dbReference type="Proteomes" id="UP000189701">
    <property type="component" value="Unplaced"/>
</dbReference>
<dbReference type="AlphaFoldDB" id="A0A1U7YMW3"/>
<dbReference type="InterPro" id="IPR036638">
    <property type="entry name" value="HLH_DNA-bd_sf"/>
</dbReference>
<dbReference type="GO" id="GO:0005634">
    <property type="term" value="C:nucleus"/>
    <property type="evidence" value="ECO:0007669"/>
    <property type="project" value="UniProtKB-SubCell"/>
</dbReference>
<dbReference type="KEGG" id="nsy:104248720"/>
<evidence type="ECO:0000256" key="1">
    <source>
        <dbReference type="ARBA" id="ARBA00004123"/>
    </source>
</evidence>
<keyword evidence="2" id="KW-0805">Transcription regulation</keyword>
<dbReference type="Gene3D" id="4.10.280.10">
    <property type="entry name" value="Helix-loop-helix DNA-binding domain"/>
    <property type="match status" value="1"/>
</dbReference>
<dbReference type="PROSITE" id="PS50888">
    <property type="entry name" value="BHLH"/>
    <property type="match status" value="1"/>
</dbReference>
<dbReference type="Pfam" id="PF00010">
    <property type="entry name" value="HLH"/>
    <property type="match status" value="1"/>
</dbReference>
<dbReference type="STRING" id="4096.A0A1U7YMW3"/>
<comment type="subcellular location">
    <subcellularLocation>
        <location evidence="1">Nucleus</location>
    </subcellularLocation>
</comment>
<dbReference type="RefSeq" id="XP_009803326.1">
    <property type="nucleotide sequence ID" value="XM_009805024.1"/>
</dbReference>
<dbReference type="FunFam" id="4.10.280.10:FF:000002">
    <property type="entry name" value="Basic helix-loop-helix transcription factor"/>
    <property type="match status" value="1"/>
</dbReference>
<evidence type="ECO:0000256" key="2">
    <source>
        <dbReference type="ARBA" id="ARBA00023015"/>
    </source>
</evidence>
<dbReference type="SMART" id="SM00353">
    <property type="entry name" value="HLH"/>
    <property type="match status" value="1"/>
</dbReference>
<dbReference type="InterPro" id="IPR011598">
    <property type="entry name" value="bHLH_dom"/>
</dbReference>
<keyword evidence="6" id="KW-1185">Reference proteome</keyword>
<evidence type="ECO:0000256" key="4">
    <source>
        <dbReference type="ARBA" id="ARBA00023242"/>
    </source>
</evidence>
<dbReference type="PANTHER" id="PTHR12565">
    <property type="entry name" value="STEROL REGULATORY ELEMENT-BINDING PROTEIN"/>
    <property type="match status" value="1"/>
</dbReference>
<sequence>MLGCEEMRILERQRAIFERLYQCHQQLSSLPNQNLAQLNSLISEHKMDCNQVQNFPSKIDPQMDGNSPSLNMFGSEQKNWAGSNFTNNSLELARQSLSTLSNSSITRTSTKKRKTEQFYEEDDCKARKLEGEAGKVKSEITVKSEKENSGNNSKENSKISEVKKLDYIHVRARRGQATDSHSLAERARREKISKKMKCLQDLVPGCNKVIGKAGMLDEIINYVQSLQKQVEFLSMKLAASNLNTDNLVAKEFPSQMANFANPACLQNNLFQQQQQGSSIGVATMLSQRREDCLMSFPEAFLDSSHVPAVQQLPNFENDLQCLFGIRFQ</sequence>
<protein>
    <submittedName>
        <fullName evidence="7">Transcription factor HBI1-like isoform X1</fullName>
    </submittedName>
</protein>
<dbReference type="eggNOG" id="ENOG502R677">
    <property type="taxonomic scope" value="Eukaryota"/>
</dbReference>
<dbReference type="GeneID" id="104248720"/>
<dbReference type="GO" id="GO:0003700">
    <property type="term" value="F:DNA-binding transcription factor activity"/>
    <property type="evidence" value="ECO:0007669"/>
    <property type="project" value="TreeGrafter"/>
</dbReference>
<dbReference type="GO" id="GO:0046983">
    <property type="term" value="F:protein dimerization activity"/>
    <property type="evidence" value="ECO:0007669"/>
    <property type="project" value="InterPro"/>
</dbReference>